<protein>
    <recommendedName>
        <fullName evidence="5">RxLR effector protein</fullName>
    </recommendedName>
</protein>
<evidence type="ECO:0000313" key="4">
    <source>
        <dbReference type="Proteomes" id="UP000005238"/>
    </source>
</evidence>
<dbReference type="VEuPathDB" id="FungiDB:KRP23_14125"/>
<feature type="region of interest" description="Disordered" evidence="1">
    <location>
        <begin position="32"/>
        <end position="58"/>
    </location>
</feature>
<reference evidence="3" key="2">
    <citation type="submission" date="2015-06" db="UniProtKB">
        <authorList>
            <consortium name="EnsemblProtists"/>
        </authorList>
    </citation>
    <scope>IDENTIFICATION</scope>
    <source>
        <strain evidence="3">Pr102</strain>
    </source>
</reference>
<name>H3GZ91_PHYRM</name>
<evidence type="ECO:0000256" key="2">
    <source>
        <dbReference type="SAM" id="SignalP"/>
    </source>
</evidence>
<sequence>MRGFLFMVVAVVFAMSSTSAATIGEQNTLGFVESKPSGKQNLRASKPSDVRGDTHEEERSVANTAKTLARSNQFVNVKAVAKQAHLDRAAELIRKGESYQAFMRENINPKQLYQALGLEKNMKNAWFHVNWSTLRQNYKYNMWRTYERMWTQAQRQKSQL</sequence>
<dbReference type="Proteomes" id="UP000005238">
    <property type="component" value="Unassembled WGS sequence"/>
</dbReference>
<evidence type="ECO:0000313" key="3">
    <source>
        <dbReference type="EnsemblProtists" id="Phyra83090"/>
    </source>
</evidence>
<dbReference type="EMBL" id="DS566079">
    <property type="status" value="NOT_ANNOTATED_CDS"/>
    <property type="molecule type" value="Genomic_DNA"/>
</dbReference>
<accession>H3GZ91</accession>
<dbReference type="VEuPathDB" id="FungiDB:KRP22_14388"/>
<organism evidence="3 4">
    <name type="scientific">Phytophthora ramorum</name>
    <name type="common">Sudden oak death agent</name>
    <dbReference type="NCBI Taxonomy" id="164328"/>
    <lineage>
        <taxon>Eukaryota</taxon>
        <taxon>Sar</taxon>
        <taxon>Stramenopiles</taxon>
        <taxon>Oomycota</taxon>
        <taxon>Peronosporomycetes</taxon>
        <taxon>Peronosporales</taxon>
        <taxon>Peronosporaceae</taxon>
        <taxon>Phytophthora</taxon>
    </lineage>
</organism>
<feature type="signal peptide" evidence="2">
    <location>
        <begin position="1"/>
        <end position="20"/>
    </location>
</feature>
<dbReference type="HOGENOM" id="CLU_1664179_0_0_1"/>
<proteinExistence type="predicted"/>
<keyword evidence="4" id="KW-1185">Reference proteome</keyword>
<dbReference type="eggNOG" id="ENOG502RGXR">
    <property type="taxonomic scope" value="Eukaryota"/>
</dbReference>
<feature type="chain" id="PRO_5003586245" description="RxLR effector protein" evidence="2">
    <location>
        <begin position="21"/>
        <end position="160"/>
    </location>
</feature>
<reference evidence="4" key="1">
    <citation type="journal article" date="2006" name="Science">
        <title>Phytophthora genome sequences uncover evolutionary origins and mechanisms of pathogenesis.</title>
        <authorList>
            <person name="Tyler B.M."/>
            <person name="Tripathy S."/>
            <person name="Zhang X."/>
            <person name="Dehal P."/>
            <person name="Jiang R.H."/>
            <person name="Aerts A."/>
            <person name="Arredondo F.D."/>
            <person name="Baxter L."/>
            <person name="Bensasson D."/>
            <person name="Beynon J.L."/>
            <person name="Chapman J."/>
            <person name="Damasceno C.M."/>
            <person name="Dorrance A.E."/>
            <person name="Dou D."/>
            <person name="Dickerman A.W."/>
            <person name="Dubchak I.L."/>
            <person name="Garbelotto M."/>
            <person name="Gijzen M."/>
            <person name="Gordon S.G."/>
            <person name="Govers F."/>
            <person name="Grunwald N.J."/>
            <person name="Huang W."/>
            <person name="Ivors K.L."/>
            <person name="Jones R.W."/>
            <person name="Kamoun S."/>
            <person name="Krampis K."/>
            <person name="Lamour K.H."/>
            <person name="Lee M.K."/>
            <person name="McDonald W.H."/>
            <person name="Medina M."/>
            <person name="Meijer H.J."/>
            <person name="Nordberg E.K."/>
            <person name="Maclean D.J."/>
            <person name="Ospina-Giraldo M.D."/>
            <person name="Morris P.F."/>
            <person name="Phuntumart V."/>
            <person name="Putnam N.H."/>
            <person name="Rash S."/>
            <person name="Rose J.K."/>
            <person name="Sakihama Y."/>
            <person name="Salamov A.A."/>
            <person name="Savidor A."/>
            <person name="Scheuring C.F."/>
            <person name="Smith B.M."/>
            <person name="Sobral B.W."/>
            <person name="Terry A."/>
            <person name="Torto-Alalibo T.A."/>
            <person name="Win J."/>
            <person name="Xu Z."/>
            <person name="Zhang H."/>
            <person name="Grigoriev I.V."/>
            <person name="Rokhsar D.S."/>
            <person name="Boore J.L."/>
        </authorList>
    </citation>
    <scope>NUCLEOTIDE SEQUENCE [LARGE SCALE GENOMIC DNA]</scope>
    <source>
        <strain evidence="4">Pr102</strain>
    </source>
</reference>
<dbReference type="InParanoid" id="H3GZ91"/>
<evidence type="ECO:0008006" key="5">
    <source>
        <dbReference type="Google" id="ProtNLM"/>
    </source>
</evidence>
<dbReference type="AlphaFoldDB" id="H3GZ91"/>
<dbReference type="EnsemblProtists" id="Phyra83090">
    <property type="protein sequence ID" value="Phyra83090"/>
    <property type="gene ID" value="Phyra83090"/>
</dbReference>
<dbReference type="OMA" id="KEWARNT"/>
<feature type="compositionally biased region" description="Basic and acidic residues" evidence="1">
    <location>
        <begin position="46"/>
        <end position="58"/>
    </location>
</feature>
<keyword evidence="2" id="KW-0732">Signal</keyword>
<evidence type="ECO:0000256" key="1">
    <source>
        <dbReference type="SAM" id="MobiDB-lite"/>
    </source>
</evidence>